<dbReference type="OMA" id="WRSHCIA"/>
<evidence type="ECO:0000313" key="3">
    <source>
        <dbReference type="Proteomes" id="UP000077755"/>
    </source>
</evidence>
<dbReference type="KEGG" id="dcr:108202489"/>
<dbReference type="InterPro" id="IPR006917">
    <property type="entry name" value="SOUL_heme-bd"/>
</dbReference>
<comment type="similarity">
    <text evidence="1">Belongs to the HEBP family.</text>
</comment>
<dbReference type="PANTHER" id="PTHR11220">
    <property type="entry name" value="HEME-BINDING PROTEIN-RELATED"/>
    <property type="match status" value="1"/>
</dbReference>
<gene>
    <name evidence="2" type="ORF">DCAR_0936117</name>
</gene>
<dbReference type="FunFam" id="3.20.80.10:FF:000002">
    <property type="entry name" value="Heme-binding protein 2"/>
    <property type="match status" value="1"/>
</dbReference>
<dbReference type="EMBL" id="CP093351">
    <property type="protein sequence ID" value="WOH16561.1"/>
    <property type="molecule type" value="Genomic_DNA"/>
</dbReference>
<dbReference type="SUPFAM" id="SSF55136">
    <property type="entry name" value="Probable bacterial effector-binding domain"/>
    <property type="match status" value="1"/>
</dbReference>
<dbReference type="AlphaFoldDB" id="A0A175YK88"/>
<name>A0A175YK88_DAUCS</name>
<dbReference type="Pfam" id="PF04832">
    <property type="entry name" value="SOUL"/>
    <property type="match status" value="1"/>
</dbReference>
<proteinExistence type="inferred from homology"/>
<protein>
    <submittedName>
        <fullName evidence="2">Uncharacterized protein</fullName>
    </submittedName>
</protein>
<sequence length="213" mass="23915">MDTHALHYYLSFLLLLYHNLPSYGIESPQYIVVLSAPDVEIRLYNESIWISALVQASNSFEESTEDGFHRLYQYIHGANANSSQLKKTAPILTSISQTAVNSSIHYVKFYLSRQVGAVPQPSPELNLQVEMWRSHCIAVRRFSGFAKDGNIDKEKLGLISSLDKLSSSAKSKNIVVFEDKSAYAVAQYNASFHLSGRINEVWMNVSAEGCPLY</sequence>
<evidence type="ECO:0000256" key="1">
    <source>
        <dbReference type="ARBA" id="ARBA00009817"/>
    </source>
</evidence>
<dbReference type="InterPro" id="IPR011256">
    <property type="entry name" value="Reg_factor_effector_dom_sf"/>
</dbReference>
<dbReference type="Gramene" id="KZM83561">
    <property type="protein sequence ID" value="KZM83561"/>
    <property type="gene ID" value="DCAR_031130"/>
</dbReference>
<dbReference type="Gene3D" id="3.20.80.10">
    <property type="entry name" value="Regulatory factor, effector binding domain"/>
    <property type="match status" value="1"/>
</dbReference>
<accession>A0A175YK88</accession>
<dbReference type="PANTHER" id="PTHR11220:SF36">
    <property type="entry name" value="SOUL HEME-BINDING PROTEIN"/>
    <property type="match status" value="1"/>
</dbReference>
<dbReference type="Proteomes" id="UP000077755">
    <property type="component" value="Chromosome 9"/>
</dbReference>
<reference evidence="2" key="2">
    <citation type="submission" date="2022-03" db="EMBL/GenBank/DDBJ databases">
        <title>Draft title - Genomic analysis of global carrot germplasm unveils the trajectory of domestication and the origin of high carotenoid orange carrot.</title>
        <authorList>
            <person name="Iorizzo M."/>
            <person name="Ellison S."/>
            <person name="Senalik D."/>
            <person name="Macko-Podgorni A."/>
            <person name="Grzebelus D."/>
            <person name="Bostan H."/>
            <person name="Rolling W."/>
            <person name="Curaba J."/>
            <person name="Simon P."/>
        </authorList>
    </citation>
    <scope>NUCLEOTIDE SEQUENCE</scope>
    <source>
        <tissue evidence="2">Leaf</tissue>
    </source>
</reference>
<evidence type="ECO:0000313" key="2">
    <source>
        <dbReference type="EMBL" id="WOH16561.1"/>
    </source>
</evidence>
<dbReference type="OrthoDB" id="6424451at2759"/>
<reference evidence="2" key="1">
    <citation type="journal article" date="2016" name="Nat. Genet.">
        <title>A high-quality carrot genome assembly provides new insights into carotenoid accumulation and asterid genome evolution.</title>
        <authorList>
            <person name="Iorizzo M."/>
            <person name="Ellison S."/>
            <person name="Senalik D."/>
            <person name="Zeng P."/>
            <person name="Satapoomin P."/>
            <person name="Huang J."/>
            <person name="Bowman M."/>
            <person name="Iovene M."/>
            <person name="Sanseverino W."/>
            <person name="Cavagnaro P."/>
            <person name="Yildiz M."/>
            <person name="Macko-Podgorni A."/>
            <person name="Moranska E."/>
            <person name="Grzebelus E."/>
            <person name="Grzebelus D."/>
            <person name="Ashrafi H."/>
            <person name="Zheng Z."/>
            <person name="Cheng S."/>
            <person name="Spooner D."/>
            <person name="Van Deynze A."/>
            <person name="Simon P."/>
        </authorList>
    </citation>
    <scope>NUCLEOTIDE SEQUENCE</scope>
    <source>
        <tissue evidence="2">Leaf</tissue>
    </source>
</reference>
<keyword evidence="3" id="KW-1185">Reference proteome</keyword>
<organism evidence="2 3">
    <name type="scientific">Daucus carota subsp. sativus</name>
    <name type="common">Carrot</name>
    <dbReference type="NCBI Taxonomy" id="79200"/>
    <lineage>
        <taxon>Eukaryota</taxon>
        <taxon>Viridiplantae</taxon>
        <taxon>Streptophyta</taxon>
        <taxon>Embryophyta</taxon>
        <taxon>Tracheophyta</taxon>
        <taxon>Spermatophyta</taxon>
        <taxon>Magnoliopsida</taxon>
        <taxon>eudicotyledons</taxon>
        <taxon>Gunneridae</taxon>
        <taxon>Pentapetalae</taxon>
        <taxon>asterids</taxon>
        <taxon>campanulids</taxon>
        <taxon>Apiales</taxon>
        <taxon>Apiaceae</taxon>
        <taxon>Apioideae</taxon>
        <taxon>Scandiceae</taxon>
        <taxon>Daucinae</taxon>
        <taxon>Daucus</taxon>
        <taxon>Daucus sect. Daucus</taxon>
    </lineage>
</organism>